<feature type="signal peptide" evidence="1">
    <location>
        <begin position="1"/>
        <end position="23"/>
    </location>
</feature>
<dbReference type="PANTHER" id="PTHR35333">
    <property type="entry name" value="BETA-LACTAMASE"/>
    <property type="match status" value="1"/>
</dbReference>
<dbReference type="AlphaFoldDB" id="A0A3M8DGT2"/>
<evidence type="ECO:0000313" key="4">
    <source>
        <dbReference type="Proteomes" id="UP000271031"/>
    </source>
</evidence>
<dbReference type="OrthoDB" id="975092at2"/>
<feature type="domain" description="Beta-lactamase class A catalytic" evidence="2">
    <location>
        <begin position="56"/>
        <end position="174"/>
    </location>
</feature>
<dbReference type="SUPFAM" id="SSF56601">
    <property type="entry name" value="beta-lactamase/transpeptidase-like"/>
    <property type="match status" value="1"/>
</dbReference>
<dbReference type="PANTHER" id="PTHR35333:SF3">
    <property type="entry name" value="BETA-LACTAMASE-TYPE TRANSPEPTIDASE FOLD CONTAINING PROTEIN"/>
    <property type="match status" value="1"/>
</dbReference>
<dbReference type="Pfam" id="PF13354">
    <property type="entry name" value="Beta-lactamase2"/>
    <property type="match status" value="1"/>
</dbReference>
<gene>
    <name evidence="3" type="ORF">EDM56_16570</name>
</gene>
<keyword evidence="1" id="KW-0732">Signal</keyword>
<reference evidence="3 4" key="1">
    <citation type="submission" date="2018-10" db="EMBL/GenBank/DDBJ databases">
        <title>Phylogenomics of Brevibacillus.</title>
        <authorList>
            <person name="Dunlap C."/>
        </authorList>
    </citation>
    <scope>NUCLEOTIDE SEQUENCE [LARGE SCALE GENOMIC DNA]</scope>
    <source>
        <strain evidence="3 4">JCM 15716</strain>
    </source>
</reference>
<dbReference type="Proteomes" id="UP000271031">
    <property type="component" value="Unassembled WGS sequence"/>
</dbReference>
<name>A0A3M8DGT2_9BACL</name>
<dbReference type="GO" id="GO:0030655">
    <property type="term" value="P:beta-lactam antibiotic catabolic process"/>
    <property type="evidence" value="ECO:0007669"/>
    <property type="project" value="InterPro"/>
</dbReference>
<comment type="caution">
    <text evidence="3">The sequence shown here is derived from an EMBL/GenBank/DDBJ whole genome shotgun (WGS) entry which is preliminary data.</text>
</comment>
<sequence length="381" mass="42726">MRKGFWIAVLAFIFTFQYGSAYATEALGASPVEDDPIANFLKENPDRSSMYLIRNGNKVIDYHSNRAMTLASTSKLIIALEFAKQAAQGKINSSKKVSLDDLALFYVPGTDGGAHEAWLKDIQARQVVQNGKVSLQEVAKGMIKYSSNANSEYLLMLLGIDNVNDNLDDLNFTTHQKFFPAFASIVVVPYSLMSSLDPQLPLETRIDLVKTQISTMSQNNFISEANKVFKRLQKDKDGSYKAQVKADLFQWYDTELDDLIVARLPKATTKEYATLMNKINSRSYLPNKVQKELDAIIEKPQEPDSPFTHIGAKGGSTAKVITMSFYATDKDGNKVEMAVFTNQLTKDEFTQLAQNLNTFLLKRIQDPAFLTDLTQYLQQNS</sequence>
<proteinExistence type="predicted"/>
<dbReference type="EMBL" id="RHHQ01000012">
    <property type="protein sequence ID" value="RNB87283.1"/>
    <property type="molecule type" value="Genomic_DNA"/>
</dbReference>
<dbReference type="InterPro" id="IPR045155">
    <property type="entry name" value="Beta-lactam_cat"/>
</dbReference>
<accession>A0A3M8DGT2</accession>
<evidence type="ECO:0000256" key="1">
    <source>
        <dbReference type="SAM" id="SignalP"/>
    </source>
</evidence>
<dbReference type="GO" id="GO:0046677">
    <property type="term" value="P:response to antibiotic"/>
    <property type="evidence" value="ECO:0007669"/>
    <property type="project" value="InterPro"/>
</dbReference>
<dbReference type="InterPro" id="IPR012338">
    <property type="entry name" value="Beta-lactam/transpept-like"/>
</dbReference>
<keyword evidence="4" id="KW-1185">Reference proteome</keyword>
<protein>
    <recommendedName>
        <fullName evidence="2">Beta-lactamase class A catalytic domain-containing protein</fullName>
    </recommendedName>
</protein>
<dbReference type="Gene3D" id="3.40.710.10">
    <property type="entry name" value="DD-peptidase/beta-lactamase superfamily"/>
    <property type="match status" value="1"/>
</dbReference>
<organism evidence="3 4">
    <name type="scientific">Brevibacillus fluminis</name>
    <dbReference type="NCBI Taxonomy" id="511487"/>
    <lineage>
        <taxon>Bacteria</taxon>
        <taxon>Bacillati</taxon>
        <taxon>Bacillota</taxon>
        <taxon>Bacilli</taxon>
        <taxon>Bacillales</taxon>
        <taxon>Paenibacillaceae</taxon>
        <taxon>Brevibacillus</taxon>
    </lineage>
</organism>
<dbReference type="RefSeq" id="WP_122918981.1">
    <property type="nucleotide sequence ID" value="NZ_RHHQ01000012.1"/>
</dbReference>
<evidence type="ECO:0000313" key="3">
    <source>
        <dbReference type="EMBL" id="RNB87283.1"/>
    </source>
</evidence>
<feature type="chain" id="PRO_5039012472" description="Beta-lactamase class A catalytic domain-containing protein" evidence="1">
    <location>
        <begin position="24"/>
        <end position="381"/>
    </location>
</feature>
<dbReference type="InterPro" id="IPR000871">
    <property type="entry name" value="Beta-lactam_class-A"/>
</dbReference>
<dbReference type="GO" id="GO:0008800">
    <property type="term" value="F:beta-lactamase activity"/>
    <property type="evidence" value="ECO:0007669"/>
    <property type="project" value="InterPro"/>
</dbReference>
<evidence type="ECO:0000259" key="2">
    <source>
        <dbReference type="Pfam" id="PF13354"/>
    </source>
</evidence>